<accession>W4Q918</accession>
<dbReference type="EMBL" id="BAUT01000108">
    <property type="protein sequence ID" value="GAE28452.1"/>
    <property type="molecule type" value="Genomic_DNA"/>
</dbReference>
<dbReference type="PANTHER" id="PTHR11895">
    <property type="entry name" value="TRANSAMIDASE"/>
    <property type="match status" value="1"/>
</dbReference>
<dbReference type="InterPro" id="IPR000120">
    <property type="entry name" value="Amidase"/>
</dbReference>
<dbReference type="Gene3D" id="3.90.1300.10">
    <property type="entry name" value="Amidase signature (AS) domain"/>
    <property type="match status" value="1"/>
</dbReference>
<evidence type="ECO:0000259" key="1">
    <source>
        <dbReference type="Pfam" id="PF01425"/>
    </source>
</evidence>
<evidence type="ECO:0000313" key="2">
    <source>
        <dbReference type="EMBL" id="GAE28452.1"/>
    </source>
</evidence>
<dbReference type="SUPFAM" id="SSF75304">
    <property type="entry name" value="Amidase signature (AS) enzymes"/>
    <property type="match status" value="1"/>
</dbReference>
<reference evidence="2" key="1">
    <citation type="journal article" date="2014" name="Genome Announc.">
        <title>Draft Genome Sequences of Three Alkaliphilic Bacillus Strains, Bacillus wakoensis JCM 9140T, Bacillus akibai JCM 9157T, and Bacillus hemicellulosilyticus JCM 9152T.</title>
        <authorList>
            <person name="Yuki M."/>
            <person name="Oshima K."/>
            <person name="Suda W."/>
            <person name="Oshida Y."/>
            <person name="Kitamura K."/>
            <person name="Iida T."/>
            <person name="Hattori M."/>
            <person name="Ohkuma M."/>
        </authorList>
    </citation>
    <scope>NUCLEOTIDE SEQUENCE [LARGE SCALE GENOMIC DNA]</scope>
    <source>
        <strain evidence="2">JCM 9140</strain>
    </source>
</reference>
<dbReference type="GO" id="GO:0016787">
    <property type="term" value="F:hydrolase activity"/>
    <property type="evidence" value="ECO:0007669"/>
    <property type="project" value="UniProtKB-KW"/>
</dbReference>
<feature type="domain" description="Amidase" evidence="1">
    <location>
        <begin position="37"/>
        <end position="258"/>
    </location>
</feature>
<dbReference type="PANTHER" id="PTHR11895:SF169">
    <property type="entry name" value="GLUTAMYL-TRNA(GLN) AMIDOTRANSFERASE"/>
    <property type="match status" value="1"/>
</dbReference>
<gene>
    <name evidence="2" type="ORF">JCM9140_4689</name>
</gene>
<keyword evidence="3" id="KW-1185">Reference proteome</keyword>
<dbReference type="InterPro" id="IPR023631">
    <property type="entry name" value="Amidase_dom"/>
</dbReference>
<proteinExistence type="predicted"/>
<dbReference type="Pfam" id="PF01425">
    <property type="entry name" value="Amidase"/>
    <property type="match status" value="1"/>
</dbReference>
<dbReference type="Proteomes" id="UP000018890">
    <property type="component" value="Unassembled WGS sequence"/>
</dbReference>
<organism evidence="2 3">
    <name type="scientific">Halalkalibacter wakoensis JCM 9140</name>
    <dbReference type="NCBI Taxonomy" id="1236970"/>
    <lineage>
        <taxon>Bacteria</taxon>
        <taxon>Bacillati</taxon>
        <taxon>Bacillota</taxon>
        <taxon>Bacilli</taxon>
        <taxon>Bacillales</taxon>
        <taxon>Bacillaceae</taxon>
        <taxon>Halalkalibacter</taxon>
    </lineage>
</organism>
<dbReference type="AlphaFoldDB" id="W4Q918"/>
<sequence length="280" mass="30167">MNVPIPEKLTIEWLQEHYEKNDLTPRDVIVEIIARSAKDEEMNIWITPPSLELIEPYLEKLDSLSKESSPLWGIPFAIKDNIDLAGTPTTAGCSEYAYTPNEHASVVGRLIKAGAIPVGKANLDQFATGLVGTRSPYGETHNSFRPELISGGSSSGSAVSVARGQAVFGLGTDTAGSGRIPALLNNLVGFKSSLGAWSTKGVVPACASLDCVTVFAHSLEEAMLVDEQARGVEEADPWSREFAQPVSRLPKKSSCQKIRLIFTGHLQANIVRRGIVLLSK</sequence>
<comment type="caution">
    <text evidence="2">The sequence shown here is derived from an EMBL/GenBank/DDBJ whole genome shotgun (WGS) entry which is preliminary data.</text>
</comment>
<evidence type="ECO:0000313" key="3">
    <source>
        <dbReference type="Proteomes" id="UP000018890"/>
    </source>
</evidence>
<name>W4Q918_9BACI</name>
<keyword evidence="2" id="KW-0378">Hydrolase</keyword>
<protein>
    <submittedName>
        <fullName evidence="2">Allophanate hydrolase</fullName>
    </submittedName>
</protein>
<dbReference type="SMR" id="W4Q918"/>
<dbReference type="InterPro" id="IPR036928">
    <property type="entry name" value="AS_sf"/>
</dbReference>
<dbReference type="STRING" id="1236970.JCM9140_4689"/>